<feature type="region of interest" description="Disordered" evidence="1">
    <location>
        <begin position="122"/>
        <end position="142"/>
    </location>
</feature>
<accession>A0A6A6DVG9</accession>
<evidence type="ECO:0000313" key="2">
    <source>
        <dbReference type="EMBL" id="KAF2181980.1"/>
    </source>
</evidence>
<dbReference type="InterPro" id="IPR025207">
    <property type="entry name" value="Sim4_Fta4"/>
</dbReference>
<dbReference type="AlphaFoldDB" id="A0A6A6DVG9"/>
<evidence type="ECO:0008006" key="4">
    <source>
        <dbReference type="Google" id="ProtNLM"/>
    </source>
</evidence>
<dbReference type="GO" id="GO:0031511">
    <property type="term" value="C:Mis6-Sim4 complex"/>
    <property type="evidence" value="ECO:0007669"/>
    <property type="project" value="InterPro"/>
</dbReference>
<keyword evidence="3" id="KW-1185">Reference proteome</keyword>
<protein>
    <recommendedName>
        <fullName evidence="4">Kinetochore protein fta4</fullName>
    </recommendedName>
</protein>
<evidence type="ECO:0000313" key="3">
    <source>
        <dbReference type="Proteomes" id="UP000800200"/>
    </source>
</evidence>
<dbReference type="EMBL" id="ML994650">
    <property type="protein sequence ID" value="KAF2181980.1"/>
    <property type="molecule type" value="Genomic_DNA"/>
</dbReference>
<organism evidence="2 3">
    <name type="scientific">Zopfia rhizophila CBS 207.26</name>
    <dbReference type="NCBI Taxonomy" id="1314779"/>
    <lineage>
        <taxon>Eukaryota</taxon>
        <taxon>Fungi</taxon>
        <taxon>Dikarya</taxon>
        <taxon>Ascomycota</taxon>
        <taxon>Pezizomycotina</taxon>
        <taxon>Dothideomycetes</taxon>
        <taxon>Dothideomycetes incertae sedis</taxon>
        <taxon>Zopfiaceae</taxon>
        <taxon>Zopfia</taxon>
    </lineage>
</organism>
<dbReference type="PANTHER" id="PTHR42040:SF1">
    <property type="entry name" value="INNER KINETOCHORE SUBUNIT FTA4"/>
    <property type="match status" value="1"/>
</dbReference>
<dbReference type="Pfam" id="PF13093">
    <property type="entry name" value="FTA4"/>
    <property type="match status" value="1"/>
</dbReference>
<name>A0A6A6DVG9_9PEZI</name>
<dbReference type="OrthoDB" id="21214at2759"/>
<dbReference type="Proteomes" id="UP000800200">
    <property type="component" value="Unassembled WGS sequence"/>
</dbReference>
<gene>
    <name evidence="2" type="ORF">K469DRAFT_713038</name>
</gene>
<reference evidence="2" key="1">
    <citation type="journal article" date="2020" name="Stud. Mycol.">
        <title>101 Dothideomycetes genomes: a test case for predicting lifestyles and emergence of pathogens.</title>
        <authorList>
            <person name="Haridas S."/>
            <person name="Albert R."/>
            <person name="Binder M."/>
            <person name="Bloem J."/>
            <person name="Labutti K."/>
            <person name="Salamov A."/>
            <person name="Andreopoulos B."/>
            <person name="Baker S."/>
            <person name="Barry K."/>
            <person name="Bills G."/>
            <person name="Bluhm B."/>
            <person name="Cannon C."/>
            <person name="Castanera R."/>
            <person name="Culley D."/>
            <person name="Daum C."/>
            <person name="Ezra D."/>
            <person name="Gonzalez J."/>
            <person name="Henrissat B."/>
            <person name="Kuo A."/>
            <person name="Liang C."/>
            <person name="Lipzen A."/>
            <person name="Lutzoni F."/>
            <person name="Magnuson J."/>
            <person name="Mondo S."/>
            <person name="Nolan M."/>
            <person name="Ohm R."/>
            <person name="Pangilinan J."/>
            <person name="Park H.-J."/>
            <person name="Ramirez L."/>
            <person name="Alfaro M."/>
            <person name="Sun H."/>
            <person name="Tritt A."/>
            <person name="Yoshinaga Y."/>
            <person name="Zwiers L.-H."/>
            <person name="Turgeon B."/>
            <person name="Goodwin S."/>
            <person name="Spatafora J."/>
            <person name="Crous P."/>
            <person name="Grigoriev I."/>
        </authorList>
    </citation>
    <scope>NUCLEOTIDE SEQUENCE</scope>
    <source>
        <strain evidence="2">CBS 207.26</strain>
    </source>
</reference>
<proteinExistence type="predicted"/>
<sequence>MSREPTIPAKKKDFLRSQKRVLSQDIAPSQKLYEKAEKAGIRGSVINDVVYKVNRELKRQTRLVYSDMSMDAVAEQIDAFYWNAGAPDLVAQADSAAGAEGKESGTLYVGDDLSLDENISKLSPTWDASTDPPGSSEDADVDQDTYMTAVTRLQDLSAKRLTLQQKLTTCRTLLSLLKPYRNPQGNVQPNLVTRDAPLATELVKTRTLAIRVVGRVGEKYGDVQVPATEEGEDSDTEMVVDDGNAKLGKVLSSW</sequence>
<evidence type="ECO:0000256" key="1">
    <source>
        <dbReference type="SAM" id="MobiDB-lite"/>
    </source>
</evidence>
<dbReference type="PANTHER" id="PTHR42040">
    <property type="entry name" value="INNER KINETOCHORE SUBUNIT FTA4"/>
    <property type="match status" value="1"/>
</dbReference>